<evidence type="ECO:0000313" key="1">
    <source>
        <dbReference type="EMBL" id="CAE80925.1"/>
    </source>
</evidence>
<dbReference type="STRING" id="264462.Bd3169"/>
<dbReference type="HOGENOM" id="CLU_1559951_0_0_7"/>
<proteinExistence type="predicted"/>
<dbReference type="KEGG" id="bba:Bd3169"/>
<accession>Q6MII8</accession>
<organism evidence="1 2">
    <name type="scientific">Bdellovibrio bacteriovorus (strain ATCC 15356 / DSM 50701 / NCIMB 9529 / HD100)</name>
    <dbReference type="NCBI Taxonomy" id="264462"/>
    <lineage>
        <taxon>Bacteria</taxon>
        <taxon>Pseudomonadati</taxon>
        <taxon>Bdellovibrionota</taxon>
        <taxon>Bdellovibrionia</taxon>
        <taxon>Bdellovibrionales</taxon>
        <taxon>Pseudobdellovibrionaceae</taxon>
        <taxon>Bdellovibrio</taxon>
    </lineage>
</organism>
<evidence type="ECO:0000313" key="2">
    <source>
        <dbReference type="Proteomes" id="UP000008080"/>
    </source>
</evidence>
<sequence length="198" mass="21317">MGKNGDLGLAEGAFPFRLKGCVRKESIMMKYIGCVLAALLALPAQAAISKQQSKPAASKILSGEGVSFGGLAGTGFTLMDVRRTADAGKKVERIVIDVGDINGGMLRGWPGYYYAELKKNPQRLVVDFAQMPNANIDQKRLAERLKGSLAVVKTNMSLDPVDSSLNLTLDLKKNTKVRVYQVAGKKSTSKVVIDLITE</sequence>
<dbReference type="Proteomes" id="UP000008080">
    <property type="component" value="Chromosome"/>
</dbReference>
<dbReference type="EMBL" id="BX842654">
    <property type="protein sequence ID" value="CAE80925.1"/>
    <property type="molecule type" value="Genomic_DNA"/>
</dbReference>
<keyword evidence="2" id="KW-1185">Reference proteome</keyword>
<evidence type="ECO:0008006" key="3">
    <source>
        <dbReference type="Google" id="ProtNLM"/>
    </source>
</evidence>
<name>Q6MII8_BDEBA</name>
<reference evidence="1 2" key="1">
    <citation type="journal article" date="2004" name="Science">
        <title>A predator unmasked: life cycle of Bdellovibrio bacteriovorus from a genomic perspective.</title>
        <authorList>
            <person name="Rendulic S."/>
            <person name="Jagtap P."/>
            <person name="Rosinus A."/>
            <person name="Eppinger M."/>
            <person name="Baar C."/>
            <person name="Lanz C."/>
            <person name="Keller H."/>
            <person name="Lambert C."/>
            <person name="Evans K.J."/>
            <person name="Goesmann A."/>
            <person name="Meyer F."/>
            <person name="Sockett R.E."/>
            <person name="Schuster S.C."/>
        </authorList>
    </citation>
    <scope>NUCLEOTIDE SEQUENCE [LARGE SCALE GENOMIC DNA]</scope>
    <source>
        <strain evidence="2">ATCC 15356 / DSM 50701 / NCIMB 9529 / HD100</strain>
    </source>
</reference>
<protein>
    <recommendedName>
        <fullName evidence="3">AMIN domain-containing protein</fullName>
    </recommendedName>
</protein>
<dbReference type="AlphaFoldDB" id="Q6MII8"/>
<gene>
    <name evidence="1" type="ordered locus">Bd3169</name>
</gene>